<dbReference type="InterPro" id="IPR014756">
    <property type="entry name" value="Ig_E-set"/>
</dbReference>
<organism evidence="1 2">
    <name type="scientific">Cellulomonas shaoxiangyii</name>
    <dbReference type="NCBI Taxonomy" id="2566013"/>
    <lineage>
        <taxon>Bacteria</taxon>
        <taxon>Bacillati</taxon>
        <taxon>Actinomycetota</taxon>
        <taxon>Actinomycetes</taxon>
        <taxon>Micrococcales</taxon>
        <taxon>Cellulomonadaceae</taxon>
        <taxon>Cellulomonas</taxon>
    </lineage>
</organism>
<gene>
    <name evidence="1" type="ORF">E5225_01080</name>
</gene>
<dbReference type="Proteomes" id="UP000296469">
    <property type="component" value="Chromosome"/>
</dbReference>
<keyword evidence="2" id="KW-1185">Reference proteome</keyword>
<evidence type="ECO:0000313" key="1">
    <source>
        <dbReference type="EMBL" id="QCB95091.1"/>
    </source>
</evidence>
<sequence>MLKKSRSAKSGTCTLTFALPTPSLDGPVSVVGTFNDWTPARHVLRKRSNGMSSTSVTVPVGTVVTFRYLGDGGKWFDDIDADRVTNEGSVVAV</sequence>
<dbReference type="OrthoDB" id="9811945at2"/>
<protein>
    <submittedName>
        <fullName evidence="1">Isoamylase</fullName>
    </submittedName>
</protein>
<accession>A0A4P7SM89</accession>
<dbReference type="Gene3D" id="2.60.40.10">
    <property type="entry name" value="Immunoglobulins"/>
    <property type="match status" value="1"/>
</dbReference>
<dbReference type="KEGG" id="celz:E5225_01080"/>
<dbReference type="AlphaFoldDB" id="A0A4P7SM89"/>
<reference evidence="1 2" key="1">
    <citation type="submission" date="2019-04" db="EMBL/GenBank/DDBJ databases">
        <title>Isolation and identification of Cellulomonas shaoxiangyii sp. Nov. isolated from feces of the Tibetan antelopes (Pantholops hodgsonii) in the Qinghai-Tibet plateau of China.</title>
        <authorList>
            <person name="Tian Z."/>
        </authorList>
    </citation>
    <scope>NUCLEOTIDE SEQUENCE [LARGE SCALE GENOMIC DNA]</scope>
    <source>
        <strain evidence="1 2">Z28</strain>
    </source>
</reference>
<dbReference type="InterPro" id="IPR013783">
    <property type="entry name" value="Ig-like_fold"/>
</dbReference>
<evidence type="ECO:0000313" key="2">
    <source>
        <dbReference type="Proteomes" id="UP000296469"/>
    </source>
</evidence>
<dbReference type="SUPFAM" id="SSF81296">
    <property type="entry name" value="E set domains"/>
    <property type="match status" value="1"/>
</dbReference>
<dbReference type="EMBL" id="CP039291">
    <property type="protein sequence ID" value="QCB95091.1"/>
    <property type="molecule type" value="Genomic_DNA"/>
</dbReference>
<dbReference type="GO" id="GO:0005975">
    <property type="term" value="P:carbohydrate metabolic process"/>
    <property type="evidence" value="ECO:0007669"/>
    <property type="project" value="UniProtKB-ARBA"/>
</dbReference>
<proteinExistence type="predicted"/>
<name>A0A4P7SM89_9CELL</name>